<evidence type="ECO:0000313" key="2">
    <source>
        <dbReference type="EMBL" id="RMQ27799.1"/>
    </source>
</evidence>
<sequence>MQPKNTTAPPVAQEPSEIPNKIPSAFIYYTVDVRTPVIRQTGLPILVKALAVELYLALSVEFPAPKFEVIIQACAADAEDRKSFERRASRNKDLIISCRSADRPGYEYLARLGQYGEYDPRHPAPQNEEVPFRGAHGDSQ</sequence>
<feature type="region of interest" description="Disordered" evidence="1">
    <location>
        <begin position="117"/>
        <end position="140"/>
    </location>
</feature>
<evidence type="ECO:0000256" key="1">
    <source>
        <dbReference type="SAM" id="MobiDB-lite"/>
    </source>
</evidence>
<proteinExistence type="predicted"/>
<dbReference type="AlphaFoldDB" id="A0A3M4KF33"/>
<dbReference type="Proteomes" id="UP000269044">
    <property type="component" value="Unassembled WGS sequence"/>
</dbReference>
<comment type="caution">
    <text evidence="2">The sequence shown here is derived from an EMBL/GenBank/DDBJ whole genome shotgun (WGS) entry which is preliminary data.</text>
</comment>
<gene>
    <name evidence="2" type="ORF">ALQ08_00994</name>
</gene>
<organism evidence="2 3">
    <name type="scientific">Pseudomonas syringae pv. delphinii</name>
    <dbReference type="NCBI Taxonomy" id="192088"/>
    <lineage>
        <taxon>Bacteria</taxon>
        <taxon>Pseudomonadati</taxon>
        <taxon>Pseudomonadota</taxon>
        <taxon>Gammaproteobacteria</taxon>
        <taxon>Pseudomonadales</taxon>
        <taxon>Pseudomonadaceae</taxon>
        <taxon>Pseudomonas</taxon>
    </lineage>
</organism>
<protein>
    <submittedName>
        <fullName evidence="2">Uncharacterized protein</fullName>
    </submittedName>
</protein>
<reference evidence="2 3" key="1">
    <citation type="submission" date="2018-08" db="EMBL/GenBank/DDBJ databases">
        <title>Recombination of ecologically and evolutionarily significant loci maintains genetic cohesion in the Pseudomonas syringae species complex.</title>
        <authorList>
            <person name="Dillon M."/>
            <person name="Thakur S."/>
            <person name="Almeida R.N.D."/>
            <person name="Weir B.S."/>
            <person name="Guttman D.S."/>
        </authorList>
    </citation>
    <scope>NUCLEOTIDE SEQUENCE [LARGE SCALE GENOMIC DNA]</scope>
    <source>
        <strain evidence="2 3">ICMP 13052</strain>
    </source>
</reference>
<accession>A0A3M4KF33</accession>
<evidence type="ECO:0000313" key="3">
    <source>
        <dbReference type="Proteomes" id="UP000269044"/>
    </source>
</evidence>
<name>A0A3M4KF33_9PSED</name>
<dbReference type="EMBL" id="RBRA01000054">
    <property type="protein sequence ID" value="RMQ27799.1"/>
    <property type="molecule type" value="Genomic_DNA"/>
</dbReference>
<dbReference type="RefSeq" id="WP_057435103.1">
    <property type="nucleotide sequence ID" value="NZ_LJQH01000059.1"/>
</dbReference>